<evidence type="ECO:0000259" key="2">
    <source>
        <dbReference type="Pfam" id="PF16130"/>
    </source>
</evidence>
<gene>
    <name evidence="3" type="ORF">OM075_13360</name>
</gene>
<feature type="domain" description="DUF4842" evidence="2">
    <location>
        <begin position="471"/>
        <end position="678"/>
    </location>
</feature>
<name>A0AAE3M5A6_9BACT</name>
<dbReference type="Proteomes" id="UP001209229">
    <property type="component" value="Unassembled WGS sequence"/>
</dbReference>
<dbReference type="Pfam" id="PF16130">
    <property type="entry name" value="DUF4842"/>
    <property type="match status" value="1"/>
</dbReference>
<reference evidence="3" key="1">
    <citation type="submission" date="2022-10" db="EMBL/GenBank/DDBJ databases">
        <authorList>
            <person name="Yu W.X."/>
        </authorList>
    </citation>
    <scope>NUCLEOTIDE SEQUENCE</scope>
    <source>
        <strain evidence="3">AAT</strain>
    </source>
</reference>
<dbReference type="InterPro" id="IPR031025">
    <property type="entry name" value="LruC_dom"/>
</dbReference>
<dbReference type="RefSeq" id="WP_301191027.1">
    <property type="nucleotide sequence ID" value="NZ_JAPDPJ010000030.1"/>
</dbReference>
<dbReference type="InterPro" id="IPR032295">
    <property type="entry name" value="DUF4842"/>
</dbReference>
<organism evidence="3 4">
    <name type="scientific">Plebeiibacterium sediminum</name>
    <dbReference type="NCBI Taxonomy" id="2992112"/>
    <lineage>
        <taxon>Bacteria</taxon>
        <taxon>Pseudomonadati</taxon>
        <taxon>Bacteroidota</taxon>
        <taxon>Bacteroidia</taxon>
        <taxon>Marinilabiliales</taxon>
        <taxon>Marinilabiliaceae</taxon>
        <taxon>Plebeiibacterium</taxon>
    </lineage>
</organism>
<dbReference type="Pfam" id="PF13448">
    <property type="entry name" value="DUF4114"/>
    <property type="match status" value="1"/>
</dbReference>
<dbReference type="EMBL" id="JAPDPJ010000030">
    <property type="protein sequence ID" value="MCW3787462.1"/>
    <property type="molecule type" value="Genomic_DNA"/>
</dbReference>
<comment type="caution">
    <text evidence="3">The sequence shown here is derived from an EMBL/GenBank/DDBJ whole genome shotgun (WGS) entry which is preliminary data.</text>
</comment>
<dbReference type="InterPro" id="IPR025193">
    <property type="entry name" value="DUF4114"/>
</dbReference>
<accession>A0AAE3M5A6</accession>
<sequence>MKTFILKLLFVLLMSIIIQGCLKKEFEDVEAKRDETPDYSGFDFSNINTIKLTLIVLNNNNEPITGAPFEVFTKDPLTSDGLLIEEANKFKILKGVTNDEGILESLFNYSPQYDSIYILSNYIGIPRLTSRKITSEELNITIGGSELKSLKNSSLKATVPDQVSIVNGYYILGDWDNNGVPNYLEVVNDNIDNSFLDEINASLPENIKLDVSHPQYLDNSNDANLIVSKDCEVWVTFVHEGAGWRNSLGYYTYPVGDAPSSANDIRDKTIIFPNVSYSGSGGGLSSGNKVQLFYLDPETQEYSKIFPANTSIGWFIVAQGWNGQIGNGAYTHYSDIAFNAEAQYELKKHNVLLFDETRELLLMGFEDIRRDQASDEDFNDAVFYTTITPFTAVNTSFYQPIDTPIDSDGDGVTDTFDEFPFDDTKAFKNHYPGENIYGTLIYEDLWPYKGDYDFNDLVIDYNFNQLTNSNNEISGIETKIVVKAIGASYHNGFGIQFNIPTNNVNSVTGQRLTQGFVNNNSNGSESNQTNATVIIFDDAFNNLSYPGVGIGVNTSPETPYVVPDTQVVNISFNSPVSFTELGTPPYNPFMIINRDRSVEVHLPNKKPTDLADLNLLGTGDDDSNVSLGAYYVSDYYLPWAINLPVSFEYPYEKEDITEAYIQFNPWANSRGYNYMDWYIPYDFYINSSKIYKK</sequence>
<dbReference type="PROSITE" id="PS51257">
    <property type="entry name" value="PROKAR_LIPOPROTEIN"/>
    <property type="match status" value="1"/>
</dbReference>
<evidence type="ECO:0000259" key="1">
    <source>
        <dbReference type="Pfam" id="PF13448"/>
    </source>
</evidence>
<evidence type="ECO:0000313" key="4">
    <source>
        <dbReference type="Proteomes" id="UP001209229"/>
    </source>
</evidence>
<keyword evidence="4" id="KW-1185">Reference proteome</keyword>
<evidence type="ECO:0000313" key="3">
    <source>
        <dbReference type="EMBL" id="MCW3787462.1"/>
    </source>
</evidence>
<protein>
    <submittedName>
        <fullName evidence="3">LruC domain-containing protein</fullName>
    </submittedName>
</protein>
<feature type="domain" description="DUF4114" evidence="1">
    <location>
        <begin position="306"/>
        <end position="386"/>
    </location>
</feature>
<proteinExistence type="predicted"/>
<dbReference type="AlphaFoldDB" id="A0AAE3M5A6"/>
<dbReference type="NCBIfam" id="TIGR04456">
    <property type="entry name" value="LruC_dom"/>
    <property type="match status" value="1"/>
</dbReference>